<protein>
    <submittedName>
        <fullName evidence="1">Uncharacterized protein</fullName>
    </submittedName>
</protein>
<name>A0A0F9GHI5_9ZZZZ</name>
<reference evidence="1" key="1">
    <citation type="journal article" date="2015" name="Nature">
        <title>Complex archaea that bridge the gap between prokaryotes and eukaryotes.</title>
        <authorList>
            <person name="Spang A."/>
            <person name="Saw J.H."/>
            <person name="Jorgensen S.L."/>
            <person name="Zaremba-Niedzwiedzka K."/>
            <person name="Martijn J."/>
            <person name="Lind A.E."/>
            <person name="van Eijk R."/>
            <person name="Schleper C."/>
            <person name="Guy L."/>
            <person name="Ettema T.J."/>
        </authorList>
    </citation>
    <scope>NUCLEOTIDE SEQUENCE</scope>
</reference>
<gene>
    <name evidence="2" type="ORF">LCGC14_2102830</name>
    <name evidence="1" type="ORF">LCGC14_2182960</name>
</gene>
<dbReference type="EMBL" id="LAZR01025838">
    <property type="protein sequence ID" value="KKL70646.1"/>
    <property type="molecule type" value="Genomic_DNA"/>
</dbReference>
<dbReference type="EMBL" id="LAZR01028420">
    <property type="protein sequence ID" value="KKL62662.1"/>
    <property type="molecule type" value="Genomic_DNA"/>
</dbReference>
<sequence>MSERVWQKVAKIMVRASGNPLFQPNDIMIKLLKTLLNEEQAKLLLGGFL</sequence>
<organism evidence="1">
    <name type="scientific">marine sediment metagenome</name>
    <dbReference type="NCBI Taxonomy" id="412755"/>
    <lineage>
        <taxon>unclassified sequences</taxon>
        <taxon>metagenomes</taxon>
        <taxon>ecological metagenomes</taxon>
    </lineage>
</organism>
<proteinExistence type="predicted"/>
<comment type="caution">
    <text evidence="1">The sequence shown here is derived from an EMBL/GenBank/DDBJ whole genome shotgun (WGS) entry which is preliminary data.</text>
</comment>
<evidence type="ECO:0000313" key="2">
    <source>
        <dbReference type="EMBL" id="KKL70646.1"/>
    </source>
</evidence>
<dbReference type="AlphaFoldDB" id="A0A0F9GHI5"/>
<accession>A0A0F9GHI5</accession>
<evidence type="ECO:0000313" key="1">
    <source>
        <dbReference type="EMBL" id="KKL62662.1"/>
    </source>
</evidence>